<dbReference type="SUPFAM" id="SSF49373">
    <property type="entry name" value="Invasin/intimin cell-adhesion fragments"/>
    <property type="match status" value="1"/>
</dbReference>
<gene>
    <name evidence="2" type="ORF">WNY77_02255</name>
</gene>
<dbReference type="Gene3D" id="2.60.40.1080">
    <property type="match status" value="1"/>
</dbReference>
<dbReference type="Proteomes" id="UP001461163">
    <property type="component" value="Unassembled WGS sequence"/>
</dbReference>
<dbReference type="SMART" id="SM00635">
    <property type="entry name" value="BID_2"/>
    <property type="match status" value="1"/>
</dbReference>
<evidence type="ECO:0000313" key="3">
    <source>
        <dbReference type="Proteomes" id="UP001461163"/>
    </source>
</evidence>
<accession>A0ABU9SQQ5</accession>
<comment type="caution">
    <text evidence="2">The sequence shown here is derived from an EMBL/GenBank/DDBJ whole genome shotgun (WGS) entry which is preliminary data.</text>
</comment>
<protein>
    <submittedName>
        <fullName evidence="2">Ig-like domain-containing protein</fullName>
    </submittedName>
</protein>
<proteinExistence type="predicted"/>
<reference evidence="2 3" key="1">
    <citation type="submission" date="2024-03" db="EMBL/GenBank/DDBJ databases">
        <title>Community enrichment and isolation of bacterial strains for fucoidan degradation.</title>
        <authorList>
            <person name="Sichert A."/>
        </authorList>
    </citation>
    <scope>NUCLEOTIDE SEQUENCE [LARGE SCALE GENOMIC DNA]</scope>
    <source>
        <strain evidence="2 3">AS12</strain>
    </source>
</reference>
<evidence type="ECO:0000313" key="2">
    <source>
        <dbReference type="EMBL" id="MEM5496211.1"/>
    </source>
</evidence>
<dbReference type="InterPro" id="IPR008964">
    <property type="entry name" value="Invasin/intimin_cell_adhesion"/>
</dbReference>
<keyword evidence="3" id="KW-1185">Reference proteome</keyword>
<name>A0ABU9SQQ5_9ALTE</name>
<dbReference type="EMBL" id="JBBMQS010000001">
    <property type="protein sequence ID" value="MEM5496211.1"/>
    <property type="molecule type" value="Genomic_DNA"/>
</dbReference>
<feature type="domain" description="BIG2" evidence="1">
    <location>
        <begin position="16"/>
        <end position="93"/>
    </location>
</feature>
<dbReference type="RefSeq" id="WP_342880728.1">
    <property type="nucleotide sequence ID" value="NZ_JBBMQS010000001.1"/>
</dbReference>
<dbReference type="Pfam" id="PF02368">
    <property type="entry name" value="Big_2"/>
    <property type="match status" value="1"/>
</dbReference>
<dbReference type="InterPro" id="IPR003343">
    <property type="entry name" value="Big_2"/>
</dbReference>
<evidence type="ECO:0000259" key="1">
    <source>
        <dbReference type="SMART" id="SM00635"/>
    </source>
</evidence>
<sequence>MSDTAQITVSQWYEKPLEAIQLSAAKTNLIAGDELTLSASFTPENPDSDQLKWVSSVPQIATVDTNGNLHALTAGSVTVTAKAEANPSIQGSIDFHVQADVKPFIKIDNLAQLINQPLYQRKGLSPLISGLKVSFIHWK</sequence>
<organism evidence="2 3">
    <name type="scientific">Paraglaciecola mesophila</name>
    <dbReference type="NCBI Taxonomy" id="197222"/>
    <lineage>
        <taxon>Bacteria</taxon>
        <taxon>Pseudomonadati</taxon>
        <taxon>Pseudomonadota</taxon>
        <taxon>Gammaproteobacteria</taxon>
        <taxon>Alteromonadales</taxon>
        <taxon>Alteromonadaceae</taxon>
        <taxon>Paraglaciecola</taxon>
    </lineage>
</organism>